<accession>A0A0C3GJQ8</accession>
<evidence type="ECO:0000313" key="3">
    <source>
        <dbReference type="Proteomes" id="UP000054166"/>
    </source>
</evidence>
<reference evidence="2 3" key="1">
    <citation type="submission" date="2014-04" db="EMBL/GenBank/DDBJ databases">
        <authorList>
            <consortium name="DOE Joint Genome Institute"/>
            <person name="Kuo A."/>
            <person name="Tarkka M."/>
            <person name="Buscot F."/>
            <person name="Kohler A."/>
            <person name="Nagy L.G."/>
            <person name="Floudas D."/>
            <person name="Copeland A."/>
            <person name="Barry K.W."/>
            <person name="Cichocki N."/>
            <person name="Veneault-Fourrey C."/>
            <person name="LaButti K."/>
            <person name="Lindquist E.A."/>
            <person name="Lipzen A."/>
            <person name="Lundell T."/>
            <person name="Morin E."/>
            <person name="Murat C."/>
            <person name="Sun H."/>
            <person name="Tunlid A."/>
            <person name="Henrissat B."/>
            <person name="Grigoriev I.V."/>
            <person name="Hibbett D.S."/>
            <person name="Martin F."/>
            <person name="Nordberg H.P."/>
            <person name="Cantor M.N."/>
            <person name="Hua S.X."/>
        </authorList>
    </citation>
    <scope>NUCLEOTIDE SEQUENCE [LARGE SCALE GENOMIC DNA]</scope>
    <source>
        <strain evidence="2 3">F 1598</strain>
    </source>
</reference>
<keyword evidence="1" id="KW-1133">Transmembrane helix</keyword>
<keyword evidence="1" id="KW-0812">Transmembrane</keyword>
<dbReference type="PANTHER" id="PTHR37471:SF1">
    <property type="entry name" value="AB HYDROLASE-1 DOMAIN-CONTAINING PROTEIN"/>
    <property type="match status" value="1"/>
</dbReference>
<dbReference type="AlphaFoldDB" id="A0A0C3GJQ8"/>
<dbReference type="HOGENOM" id="CLU_028357_0_0_1"/>
<dbReference type="Proteomes" id="UP000054166">
    <property type="component" value="Unassembled WGS sequence"/>
</dbReference>
<feature type="transmembrane region" description="Helical" evidence="1">
    <location>
        <begin position="23"/>
        <end position="47"/>
    </location>
</feature>
<evidence type="ECO:0000256" key="1">
    <source>
        <dbReference type="SAM" id="Phobius"/>
    </source>
</evidence>
<proteinExistence type="predicted"/>
<keyword evidence="3" id="KW-1185">Reference proteome</keyword>
<evidence type="ECO:0000313" key="2">
    <source>
        <dbReference type="EMBL" id="KIM90881.1"/>
    </source>
</evidence>
<dbReference type="SUPFAM" id="SSF53474">
    <property type="entry name" value="alpha/beta-Hydrolases"/>
    <property type="match status" value="1"/>
</dbReference>
<dbReference type="PANTHER" id="PTHR37471">
    <property type="entry name" value="UNNAMED PRODUCT"/>
    <property type="match status" value="1"/>
</dbReference>
<dbReference type="InterPro" id="IPR029058">
    <property type="entry name" value="AB_hydrolase_fold"/>
</dbReference>
<dbReference type="OrthoDB" id="6431331at2759"/>
<keyword evidence="1" id="KW-0472">Membrane</keyword>
<reference evidence="3" key="2">
    <citation type="submission" date="2015-01" db="EMBL/GenBank/DDBJ databases">
        <title>Evolutionary Origins and Diversification of the Mycorrhizal Mutualists.</title>
        <authorList>
            <consortium name="DOE Joint Genome Institute"/>
            <consortium name="Mycorrhizal Genomics Consortium"/>
            <person name="Kohler A."/>
            <person name="Kuo A."/>
            <person name="Nagy L.G."/>
            <person name="Floudas D."/>
            <person name="Copeland A."/>
            <person name="Barry K.W."/>
            <person name="Cichocki N."/>
            <person name="Veneault-Fourrey C."/>
            <person name="LaButti K."/>
            <person name="Lindquist E.A."/>
            <person name="Lipzen A."/>
            <person name="Lundell T."/>
            <person name="Morin E."/>
            <person name="Murat C."/>
            <person name="Riley R."/>
            <person name="Ohm R."/>
            <person name="Sun H."/>
            <person name="Tunlid A."/>
            <person name="Henrissat B."/>
            <person name="Grigoriev I.V."/>
            <person name="Hibbett D.S."/>
            <person name="Martin F."/>
        </authorList>
    </citation>
    <scope>NUCLEOTIDE SEQUENCE [LARGE SCALE GENOMIC DNA]</scope>
    <source>
        <strain evidence="3">F 1598</strain>
    </source>
</reference>
<dbReference type="InParanoid" id="A0A0C3GJQ8"/>
<evidence type="ECO:0008006" key="4">
    <source>
        <dbReference type="Google" id="ProtNLM"/>
    </source>
</evidence>
<dbReference type="EMBL" id="KN832972">
    <property type="protein sequence ID" value="KIM90881.1"/>
    <property type="molecule type" value="Genomic_DNA"/>
</dbReference>
<gene>
    <name evidence="2" type="ORF">PILCRDRAFT_94549</name>
</gene>
<dbReference type="STRING" id="765440.A0A0C3GJQ8"/>
<name>A0A0C3GJQ8_PILCF</name>
<sequence>MSKATSLDVPEIVTPLRQRKRSFFLVLIIAVLPLWSIVPLSWFFVIYCLRTGIIWSFGWRGNACFAAALCEVAFSIHHYHLAKHASGPSPLHPGNIIELQATLKRVLKAGLANLSEDDFDEEALDEDRPGSPAEEIEQLQFDDPRAIDFRNYLRTWFGRVAWSSIRTHQVYEWLYWSSYNAVLPSIESIPASRRKILDDALALFQKRAGCIIPEGNNLAVKPILLTVDEFKAALWRPFVWYAGVGISNWIIKKWYEYRWDLRCGTYNSLDYLVRVPRTWNPATGERPIVFWHGLGLGPVQYNLQFIDFMSSFPDRPLLIPLQPHISQDIFHPRFLTPMGRRETVECMVGLMEELGWVPERNIEGDKQPSQFAPGRKGITMVSHSNVDKYPHSSGSYPHAWMLKAHPEMVARSCFVDPVTFCSWEGDVCYNFIYRPCTTGTELIMRYFVSTELGVANLLQRHFDWSANALWYEDIPNARDATKCLFVIGGRDSIMNANRVKRYLNSHGVRKGLLFEPNGTHGQALHRGQACHSKILCWLKESN</sequence>
<protein>
    <recommendedName>
        <fullName evidence="4">AB hydrolase-1 domain-containing protein</fullName>
    </recommendedName>
</protein>
<organism evidence="2 3">
    <name type="scientific">Piloderma croceum (strain F 1598)</name>
    <dbReference type="NCBI Taxonomy" id="765440"/>
    <lineage>
        <taxon>Eukaryota</taxon>
        <taxon>Fungi</taxon>
        <taxon>Dikarya</taxon>
        <taxon>Basidiomycota</taxon>
        <taxon>Agaricomycotina</taxon>
        <taxon>Agaricomycetes</taxon>
        <taxon>Agaricomycetidae</taxon>
        <taxon>Atheliales</taxon>
        <taxon>Atheliaceae</taxon>
        <taxon>Piloderma</taxon>
    </lineage>
</organism>